<feature type="non-terminal residue" evidence="2">
    <location>
        <position position="1"/>
    </location>
</feature>
<reference evidence="2" key="1">
    <citation type="submission" date="2020-02" db="EMBL/GenBank/DDBJ databases">
        <authorList>
            <person name="Meier V. D."/>
        </authorList>
    </citation>
    <scope>NUCLEOTIDE SEQUENCE</scope>
    <source>
        <strain evidence="2">AVDCRST_MAG41</strain>
    </source>
</reference>
<accession>A0A6J4I7G6</accession>
<proteinExistence type="predicted"/>
<sequence length="32" mass="2940">TAAEPAATAPTRAPAPGGVAGPARQDSTAAHA</sequence>
<feature type="region of interest" description="Disordered" evidence="1">
    <location>
        <begin position="1"/>
        <end position="32"/>
    </location>
</feature>
<dbReference type="EMBL" id="CADCTP010000146">
    <property type="protein sequence ID" value="CAA9244105.1"/>
    <property type="molecule type" value="Genomic_DNA"/>
</dbReference>
<dbReference type="AlphaFoldDB" id="A0A6J4I7G6"/>
<evidence type="ECO:0000313" key="2">
    <source>
        <dbReference type="EMBL" id="CAA9244105.1"/>
    </source>
</evidence>
<organism evidence="2">
    <name type="scientific">uncultured Mycobacteriales bacterium</name>
    <dbReference type="NCBI Taxonomy" id="581187"/>
    <lineage>
        <taxon>Bacteria</taxon>
        <taxon>Bacillati</taxon>
        <taxon>Actinomycetota</taxon>
        <taxon>Actinomycetes</taxon>
        <taxon>Mycobacteriales</taxon>
        <taxon>environmental samples</taxon>
    </lineage>
</organism>
<name>A0A6J4I7G6_9ACTN</name>
<gene>
    <name evidence="2" type="ORF">AVDCRST_MAG41-1584</name>
</gene>
<protein>
    <submittedName>
        <fullName evidence="2">Uncharacterized protein</fullName>
    </submittedName>
</protein>
<feature type="compositionally biased region" description="Low complexity" evidence="1">
    <location>
        <begin position="1"/>
        <end position="23"/>
    </location>
</feature>
<evidence type="ECO:0000256" key="1">
    <source>
        <dbReference type="SAM" id="MobiDB-lite"/>
    </source>
</evidence>